<feature type="domain" description="Protein kinase" evidence="3">
    <location>
        <begin position="878"/>
        <end position="1152"/>
    </location>
</feature>
<proteinExistence type="predicted"/>
<comment type="caution">
    <text evidence="4">The sequence shown here is derived from an EMBL/GenBank/DDBJ whole genome shotgun (WGS) entry which is preliminary data.</text>
</comment>
<dbReference type="GO" id="GO:0005524">
    <property type="term" value="F:ATP binding"/>
    <property type="evidence" value="ECO:0007669"/>
    <property type="project" value="InterPro"/>
</dbReference>
<dbReference type="GO" id="GO:0036498">
    <property type="term" value="P:IRE1-mediated unfolded protein response"/>
    <property type="evidence" value="ECO:0007669"/>
    <property type="project" value="TreeGrafter"/>
</dbReference>
<feature type="repeat" description="ANK" evidence="1">
    <location>
        <begin position="191"/>
        <end position="223"/>
    </location>
</feature>
<dbReference type="Gene3D" id="1.25.40.20">
    <property type="entry name" value="Ankyrin repeat-containing domain"/>
    <property type="match status" value="1"/>
</dbReference>
<dbReference type="InterPro" id="IPR002110">
    <property type="entry name" value="Ankyrin_rpt"/>
</dbReference>
<dbReference type="AlphaFoldDB" id="A0AA38HVT2"/>
<feature type="region of interest" description="Disordered" evidence="2">
    <location>
        <begin position="454"/>
        <end position="479"/>
    </location>
</feature>
<dbReference type="PROSITE" id="PS50088">
    <property type="entry name" value="ANK_REPEAT"/>
    <property type="match status" value="2"/>
</dbReference>
<evidence type="ECO:0000313" key="5">
    <source>
        <dbReference type="Proteomes" id="UP001168821"/>
    </source>
</evidence>
<dbReference type="PANTHER" id="PTHR13954:SF6">
    <property type="entry name" value="NON-SPECIFIC SERINE_THREONINE PROTEIN KINASE"/>
    <property type="match status" value="1"/>
</dbReference>
<dbReference type="Gene3D" id="1.10.510.10">
    <property type="entry name" value="Transferase(Phosphotransferase) domain 1"/>
    <property type="match status" value="1"/>
</dbReference>
<keyword evidence="5" id="KW-1185">Reference proteome</keyword>
<evidence type="ECO:0000313" key="4">
    <source>
        <dbReference type="EMBL" id="KAJ3642119.1"/>
    </source>
</evidence>
<dbReference type="InterPro" id="IPR000719">
    <property type="entry name" value="Prot_kinase_dom"/>
</dbReference>
<feature type="compositionally biased region" description="Basic and acidic residues" evidence="2">
    <location>
        <begin position="454"/>
        <end position="463"/>
    </location>
</feature>
<dbReference type="GO" id="GO:1990604">
    <property type="term" value="C:IRE1-TRAF2-ASK1 complex"/>
    <property type="evidence" value="ECO:0007669"/>
    <property type="project" value="TreeGrafter"/>
</dbReference>
<dbReference type="InterPro" id="IPR045133">
    <property type="entry name" value="IRE1/2-like"/>
</dbReference>
<dbReference type="GO" id="GO:0004521">
    <property type="term" value="F:RNA endonuclease activity"/>
    <property type="evidence" value="ECO:0007669"/>
    <property type="project" value="InterPro"/>
</dbReference>
<reference evidence="4" key="1">
    <citation type="journal article" date="2023" name="G3 (Bethesda)">
        <title>Whole genome assemblies of Zophobas morio and Tenebrio molitor.</title>
        <authorList>
            <person name="Kaur S."/>
            <person name="Stinson S.A."/>
            <person name="diCenzo G.C."/>
        </authorList>
    </citation>
    <scope>NUCLEOTIDE SEQUENCE</scope>
    <source>
        <strain evidence="4">QUZm001</strain>
    </source>
</reference>
<dbReference type="GO" id="GO:0051082">
    <property type="term" value="F:unfolded protein binding"/>
    <property type="evidence" value="ECO:0007669"/>
    <property type="project" value="TreeGrafter"/>
</dbReference>
<dbReference type="SUPFAM" id="SSF56112">
    <property type="entry name" value="Protein kinase-like (PK-like)"/>
    <property type="match status" value="1"/>
</dbReference>
<name>A0AA38HVT2_9CUCU</name>
<dbReference type="InterPro" id="IPR011009">
    <property type="entry name" value="Kinase-like_dom_sf"/>
</dbReference>
<dbReference type="EMBL" id="JALNTZ010000008">
    <property type="protein sequence ID" value="KAJ3642119.1"/>
    <property type="molecule type" value="Genomic_DNA"/>
</dbReference>
<evidence type="ECO:0000256" key="2">
    <source>
        <dbReference type="SAM" id="MobiDB-lite"/>
    </source>
</evidence>
<dbReference type="GO" id="GO:0004674">
    <property type="term" value="F:protein serine/threonine kinase activity"/>
    <property type="evidence" value="ECO:0007669"/>
    <property type="project" value="InterPro"/>
</dbReference>
<dbReference type="GO" id="GO:0070059">
    <property type="term" value="P:intrinsic apoptotic signaling pathway in response to endoplasmic reticulum stress"/>
    <property type="evidence" value="ECO:0007669"/>
    <property type="project" value="TreeGrafter"/>
</dbReference>
<organism evidence="4 5">
    <name type="scientific">Zophobas morio</name>
    <dbReference type="NCBI Taxonomy" id="2755281"/>
    <lineage>
        <taxon>Eukaryota</taxon>
        <taxon>Metazoa</taxon>
        <taxon>Ecdysozoa</taxon>
        <taxon>Arthropoda</taxon>
        <taxon>Hexapoda</taxon>
        <taxon>Insecta</taxon>
        <taxon>Pterygota</taxon>
        <taxon>Neoptera</taxon>
        <taxon>Endopterygota</taxon>
        <taxon>Coleoptera</taxon>
        <taxon>Polyphaga</taxon>
        <taxon>Cucujiformia</taxon>
        <taxon>Tenebrionidae</taxon>
        <taxon>Zophobas</taxon>
    </lineage>
</organism>
<dbReference type="SMART" id="SM00248">
    <property type="entry name" value="ANK"/>
    <property type="match status" value="3"/>
</dbReference>
<feature type="repeat" description="ANK" evidence="1">
    <location>
        <begin position="85"/>
        <end position="117"/>
    </location>
</feature>
<dbReference type="PANTHER" id="PTHR13954">
    <property type="entry name" value="IRE1-RELATED"/>
    <property type="match status" value="1"/>
</dbReference>
<evidence type="ECO:0000256" key="1">
    <source>
        <dbReference type="PROSITE-ProRule" id="PRU00023"/>
    </source>
</evidence>
<sequence>MSSKTKKGKKKTKTVSDVTKSKDALANKKIYTYFNNDEIAEIKSIMKMKDVTGVPFVIAATFLYKFDVLKKLLKDGYNVNQTGQNNMTALMWAVKYKYIDIVDYLLNNGADPTIKTDSGDNVLILALEHKLWDEQSMINLWKSVKRVSFIDVNFTNKNGHNMLHMCVRRDWEELLKLLLTEKPNIDSGNSNGVTPLMLACFRNNINIINILIDAGADILKEDNHGRMTLCYAISSLVKISKPPFLATDKIITELRKKSLLDTYLKRRLELIIATAKKNEISCATSEMLIKIIQFAVQFIKEGICIFLECDVFAQLLEILETRLDNASVLKFLVEVCEELLFYNEQSVGYKPEVYNKMLEDFFKSGFVDVVLEIIHNDTEEAKVAINLIVLGFVNDERWEKVLEKNCTVILGYMNDNQTVTQDETQAKILKNKKRKLKKVFESLDVPVLASDSTEKLEDRKKSDSSVNNSKKSRRRSKAIKAKLSKMKSAELSKRLNLSGKKLNQAKPSKLQASKSESFEEIEFLLKPEEKFQTENPIAASFQYLLDNEIDNGDKKSDREVYPKWKKQIASLSHVDSCKNLSIDQEKLFHCINHLKESSSSHKFDPTINRSVNVVIDYLRQLVQMIVRKYREHWESDRMTGNCNCMELNEHVPWLFNRHVKTLEAREKQVIQEMQTNFDQLLKSVKDLAHKDLNRCLQSLYKLEATVLNYEIRGIKVLSYVCGIENFAMRYSTTNTKFDDNTVVEYVQNVVNDLEDPRTDVEVEVMDDVDDVSFTETYKSETPVELYYREMSLVEKRGPRNKRKEIEAKLNTIANGFHLINSIMSVCDEVEDGNNHQKYGISDLNHPLRNKYQKTLHYSEISEYMPKRLKSQISSLQNLKTFQKLLEGEIRIATKEQRVNYIISAGINFNAVELGLDINNQPLAVKRIPRESWVGKIIKTLVDPLVGLIDNHILHYFACEYEGNELILATPLCKWTIAQYVQLLRQSSATTMPGLTAVQIVKQFLDGLMVLHKCDIPIVHGNLKPSNIFIDFNGLVKIAEFGIHKALYKIIEAPKSSLIWFAKETLDIYKNSSIVECSLKSDIQVAGMLTYFVLTHGKHPFGDDTEEILKNIQRGIPKLNARNLDLRDLLLWMMLNDFNERPNIEQVLSHTFFWSPSKKWSFVLCCAGVNQTGYVLPINVEKLHRSIDTFCDAYIKIDWHEVVGNKFPALRITENNSLVGLLKFIKNCHDHQLDTNISDAEMSCAILFLFPTLPVALYRTLQNTNWLKNAVFMPFSELF</sequence>
<gene>
    <name evidence="4" type="ORF">Zmor_024932</name>
</gene>
<evidence type="ECO:0000259" key="3">
    <source>
        <dbReference type="PROSITE" id="PS50011"/>
    </source>
</evidence>
<dbReference type="SUPFAM" id="SSF48403">
    <property type="entry name" value="Ankyrin repeat"/>
    <property type="match status" value="1"/>
</dbReference>
<dbReference type="Pfam" id="PF00069">
    <property type="entry name" value="Pkinase"/>
    <property type="match status" value="1"/>
</dbReference>
<dbReference type="PROSITE" id="PS50011">
    <property type="entry name" value="PROTEIN_KINASE_DOM"/>
    <property type="match status" value="1"/>
</dbReference>
<feature type="compositionally biased region" description="Basic residues" evidence="2">
    <location>
        <begin position="470"/>
        <end position="479"/>
    </location>
</feature>
<accession>A0AA38HVT2</accession>
<keyword evidence="1" id="KW-0040">ANK repeat</keyword>
<dbReference type="PROSITE" id="PS50297">
    <property type="entry name" value="ANK_REP_REGION"/>
    <property type="match status" value="2"/>
</dbReference>
<dbReference type="Pfam" id="PF12796">
    <property type="entry name" value="Ank_2"/>
    <property type="match status" value="2"/>
</dbReference>
<dbReference type="InterPro" id="IPR036770">
    <property type="entry name" value="Ankyrin_rpt-contain_sf"/>
</dbReference>
<protein>
    <recommendedName>
        <fullName evidence="3">Protein kinase domain-containing protein</fullName>
    </recommendedName>
</protein>
<dbReference type="Proteomes" id="UP001168821">
    <property type="component" value="Unassembled WGS sequence"/>
</dbReference>